<dbReference type="GO" id="GO:0000166">
    <property type="term" value="F:nucleotide binding"/>
    <property type="evidence" value="ECO:0007669"/>
    <property type="project" value="UniProtKB-KW"/>
</dbReference>
<evidence type="ECO:0000256" key="2">
    <source>
        <dbReference type="RuleBase" id="RU362119"/>
    </source>
</evidence>
<evidence type="ECO:0000313" key="4">
    <source>
        <dbReference type="EMBL" id="RYC52905.1"/>
    </source>
</evidence>
<dbReference type="SUPFAM" id="SSF56300">
    <property type="entry name" value="Metallo-dependent phosphatases"/>
    <property type="match status" value="1"/>
</dbReference>
<dbReference type="GO" id="GO:0009166">
    <property type="term" value="P:nucleotide catabolic process"/>
    <property type="evidence" value="ECO:0007669"/>
    <property type="project" value="InterPro"/>
</dbReference>
<name>A0A444VQ06_9FLAO</name>
<sequence length="303" mass="33707">MKRRDFITNTAAASTLVGMGGLGLSSCSNLNGKKITILHTNDVHSHIDPFPNSHSQYPNLGGVARRATLVEQIRNENPNTLLFDAGDIFQGTPYFNFYGGELEFKLMSKLKYDAATIGNHDFDNGVDGLLAQMPYASFDMLSANYDFSNTVMDGYVRPYKTYMVDGIKIGVYGLGIALDGLVTKSLYKETRYLDPFEMASDMERQLKEEEQCDLIICLSHLGYDYENPQRPSDTQLAQRTHHTQLIIGGHTHTFLEKPDVRINQNGDSVLVNQVGCYGLNVGRIDFYFDATKKATAQGVSISV</sequence>
<feature type="domain" description="Calcineurin-like phosphoesterase" evidence="3">
    <location>
        <begin position="36"/>
        <end position="253"/>
    </location>
</feature>
<reference evidence="4 5" key="1">
    <citation type="submission" date="2014-04" db="EMBL/GenBank/DDBJ databases">
        <title>Whole genome of Muricauda olearia.</title>
        <authorList>
            <person name="Zhang X.-H."/>
            <person name="Tang K."/>
        </authorList>
    </citation>
    <scope>NUCLEOTIDE SEQUENCE [LARGE SCALE GENOMIC DNA]</scope>
    <source>
        <strain evidence="4 5">Th120</strain>
    </source>
</reference>
<protein>
    <submittedName>
        <fullName evidence="4">5'-nucleotidase</fullName>
    </submittedName>
</protein>
<dbReference type="GO" id="GO:0030288">
    <property type="term" value="C:outer membrane-bounded periplasmic space"/>
    <property type="evidence" value="ECO:0007669"/>
    <property type="project" value="TreeGrafter"/>
</dbReference>
<dbReference type="AlphaFoldDB" id="A0A444VQ06"/>
<dbReference type="InterPro" id="IPR004843">
    <property type="entry name" value="Calcineurin-like_PHP"/>
</dbReference>
<dbReference type="CDD" id="cd00845">
    <property type="entry name" value="MPP_UshA_N_like"/>
    <property type="match status" value="1"/>
</dbReference>
<accession>A0A444VQ06</accession>
<dbReference type="InterPro" id="IPR006179">
    <property type="entry name" value="5_nucleotidase/apyrase"/>
</dbReference>
<dbReference type="PANTHER" id="PTHR11575:SF24">
    <property type="entry name" value="5'-NUCLEOTIDASE"/>
    <property type="match status" value="1"/>
</dbReference>
<evidence type="ECO:0000259" key="3">
    <source>
        <dbReference type="Pfam" id="PF00149"/>
    </source>
</evidence>
<dbReference type="GO" id="GO:0008253">
    <property type="term" value="F:5'-nucleotidase activity"/>
    <property type="evidence" value="ECO:0007669"/>
    <property type="project" value="TreeGrafter"/>
</dbReference>
<dbReference type="RefSeq" id="WP_129652627.1">
    <property type="nucleotide sequence ID" value="NZ_ML142907.1"/>
</dbReference>
<dbReference type="InterPro" id="IPR006146">
    <property type="entry name" value="5'-Nucleotdase_CS"/>
</dbReference>
<dbReference type="PRINTS" id="PR01607">
    <property type="entry name" value="APYRASEFAMLY"/>
</dbReference>
<keyword evidence="5" id="KW-1185">Reference proteome</keyword>
<organism evidence="4 5">
    <name type="scientific">Flagellimonas olearia</name>
    <dbReference type="NCBI Taxonomy" id="552546"/>
    <lineage>
        <taxon>Bacteria</taxon>
        <taxon>Pseudomonadati</taxon>
        <taxon>Bacteroidota</taxon>
        <taxon>Flavobacteriia</taxon>
        <taxon>Flavobacteriales</taxon>
        <taxon>Flavobacteriaceae</taxon>
        <taxon>Flagellimonas</taxon>
    </lineage>
</organism>
<comment type="caution">
    <text evidence="4">The sequence shown here is derived from an EMBL/GenBank/DDBJ whole genome shotgun (WGS) entry which is preliminary data.</text>
</comment>
<dbReference type="GO" id="GO:0008768">
    <property type="term" value="F:UDP-sugar diphosphatase activity"/>
    <property type="evidence" value="ECO:0007669"/>
    <property type="project" value="TreeGrafter"/>
</dbReference>
<proteinExistence type="inferred from homology"/>
<dbReference type="Gene3D" id="3.60.21.10">
    <property type="match status" value="1"/>
</dbReference>
<dbReference type="Pfam" id="PF00149">
    <property type="entry name" value="Metallophos"/>
    <property type="match status" value="1"/>
</dbReference>
<dbReference type="PROSITE" id="PS00785">
    <property type="entry name" value="5_NUCLEOTIDASE_1"/>
    <property type="match status" value="1"/>
</dbReference>
<dbReference type="InterPro" id="IPR029052">
    <property type="entry name" value="Metallo-depent_PP-like"/>
</dbReference>
<comment type="similarity">
    <text evidence="1 2">Belongs to the 5'-nucleotidase family.</text>
</comment>
<keyword evidence="2" id="KW-0378">Hydrolase</keyword>
<dbReference type="EMBL" id="JJMP01000001">
    <property type="protein sequence ID" value="RYC52905.1"/>
    <property type="molecule type" value="Genomic_DNA"/>
</dbReference>
<dbReference type="PANTHER" id="PTHR11575">
    <property type="entry name" value="5'-NUCLEOTIDASE-RELATED"/>
    <property type="match status" value="1"/>
</dbReference>
<dbReference type="GO" id="GO:0046872">
    <property type="term" value="F:metal ion binding"/>
    <property type="evidence" value="ECO:0007669"/>
    <property type="project" value="InterPro"/>
</dbReference>
<dbReference type="Proteomes" id="UP000290261">
    <property type="component" value="Unassembled WGS sequence"/>
</dbReference>
<evidence type="ECO:0000313" key="5">
    <source>
        <dbReference type="Proteomes" id="UP000290261"/>
    </source>
</evidence>
<evidence type="ECO:0000256" key="1">
    <source>
        <dbReference type="ARBA" id="ARBA00006654"/>
    </source>
</evidence>
<keyword evidence="2" id="KW-0547">Nucleotide-binding</keyword>
<gene>
    <name evidence="4" type="ORF">DN53_01400</name>
</gene>
<dbReference type="PROSITE" id="PS51257">
    <property type="entry name" value="PROKAR_LIPOPROTEIN"/>
    <property type="match status" value="1"/>
</dbReference>